<reference evidence="2 3" key="1">
    <citation type="journal article" date="2012" name="Stand. Genomic Sci.">
        <title>Complete genome sequence of Liberibacter crescens BT-1.</title>
        <authorList>
            <person name="Leonard M.T."/>
            <person name="Fagen J.R."/>
            <person name="Davis-Richardson A.G."/>
            <person name="Davis M.J."/>
            <person name="Triplett E.W."/>
        </authorList>
    </citation>
    <scope>NUCLEOTIDE SEQUENCE [LARGE SCALE GENOMIC DNA]</scope>
    <source>
        <strain evidence="2 3">BT-1</strain>
    </source>
</reference>
<organism evidence="2 3">
    <name type="scientific">Liberibacter crescens (strain BT-1)</name>
    <dbReference type="NCBI Taxonomy" id="1215343"/>
    <lineage>
        <taxon>Bacteria</taxon>
        <taxon>Pseudomonadati</taxon>
        <taxon>Pseudomonadota</taxon>
        <taxon>Alphaproteobacteria</taxon>
        <taxon>Hyphomicrobiales</taxon>
        <taxon>Rhizobiaceae</taxon>
        <taxon>Liberibacter</taxon>
    </lineage>
</organism>
<dbReference type="HOGENOM" id="CLU_3044975_0_0_5"/>
<gene>
    <name evidence="2" type="ordered locus">B488_06770</name>
</gene>
<feature type="region of interest" description="Disordered" evidence="1">
    <location>
        <begin position="1"/>
        <end position="27"/>
    </location>
</feature>
<dbReference type="PATRIC" id="fig|1215343.11.peg.695"/>
<sequence>MKIVSSKPPSWMPPRERLPYPSSSPSRIFPGFRSPSEKVIERRIRKIRKEIVKE</sequence>
<dbReference type="AlphaFoldDB" id="L0ET13"/>
<accession>L0ET13</accession>
<evidence type="ECO:0000313" key="2">
    <source>
        <dbReference type="EMBL" id="AGA64669.1"/>
    </source>
</evidence>
<protein>
    <submittedName>
        <fullName evidence="2">Uncharacterized protein</fullName>
    </submittedName>
</protein>
<name>L0ET13_LIBCB</name>
<dbReference type="KEGG" id="lcc:B488_06770"/>
<dbReference type="EMBL" id="CP003789">
    <property type="protein sequence ID" value="AGA64669.1"/>
    <property type="molecule type" value="Genomic_DNA"/>
</dbReference>
<evidence type="ECO:0000256" key="1">
    <source>
        <dbReference type="SAM" id="MobiDB-lite"/>
    </source>
</evidence>
<evidence type="ECO:0000313" key="3">
    <source>
        <dbReference type="Proteomes" id="UP000010799"/>
    </source>
</evidence>
<proteinExistence type="predicted"/>
<dbReference type="Proteomes" id="UP000010799">
    <property type="component" value="Chromosome"/>
</dbReference>
<keyword evidence="3" id="KW-1185">Reference proteome</keyword>